<evidence type="ECO:0000313" key="2">
    <source>
        <dbReference type="Proteomes" id="UP001306950"/>
    </source>
</evidence>
<name>A0ABU7VVU8_9BACL</name>
<keyword evidence="2" id="KW-1185">Reference proteome</keyword>
<dbReference type="RefSeq" id="WP_331847606.1">
    <property type="nucleotide sequence ID" value="NZ_JAZHPZ010000008.1"/>
</dbReference>
<gene>
    <name evidence="1" type="ORF">V3851_16275</name>
</gene>
<accession>A0ABU7VVU8</accession>
<proteinExistence type="predicted"/>
<dbReference type="Proteomes" id="UP001306950">
    <property type="component" value="Unassembled WGS sequence"/>
</dbReference>
<evidence type="ECO:0000313" key="1">
    <source>
        <dbReference type="EMBL" id="MEF2967383.1"/>
    </source>
</evidence>
<organism evidence="1 2">
    <name type="scientific">Paenibacillus haidiansis</name>
    <dbReference type="NCBI Taxonomy" id="1574488"/>
    <lineage>
        <taxon>Bacteria</taxon>
        <taxon>Bacillati</taxon>
        <taxon>Bacillota</taxon>
        <taxon>Bacilli</taxon>
        <taxon>Bacillales</taxon>
        <taxon>Paenibacillaceae</taxon>
        <taxon>Paenibacillus</taxon>
    </lineage>
</organism>
<reference evidence="1 2" key="1">
    <citation type="submission" date="2024-02" db="EMBL/GenBank/DDBJ databases">
        <title>A nitrogen-fixing paenibacillus bacterium.</title>
        <authorList>
            <person name="Zhang W.L."/>
            <person name="Chen S.F."/>
        </authorList>
    </citation>
    <scope>NUCLEOTIDE SEQUENCE [LARGE SCALE GENOMIC DNA]</scope>
    <source>
        <strain evidence="1 2">M1</strain>
    </source>
</reference>
<dbReference type="EMBL" id="JAZHPZ010000008">
    <property type="protein sequence ID" value="MEF2967383.1"/>
    <property type="molecule type" value="Genomic_DNA"/>
</dbReference>
<comment type="caution">
    <text evidence="1">The sequence shown here is derived from an EMBL/GenBank/DDBJ whole genome shotgun (WGS) entry which is preliminary data.</text>
</comment>
<sequence>MKEKSGIGIVTQNGIWFNGSLYSCSLAIHEKWFERARQVGGWPVSVKSQDDEDQIVIIHEDGLKINCYPIEFLPCDSKKVRAYYSEFQRLMTLRKELADSTRNSLPDKHLR</sequence>
<dbReference type="PROSITE" id="PS51257">
    <property type="entry name" value="PROKAR_LIPOPROTEIN"/>
    <property type="match status" value="1"/>
</dbReference>
<protein>
    <submittedName>
        <fullName evidence="1">Uncharacterized protein</fullName>
    </submittedName>
</protein>